<keyword evidence="1" id="KW-0472">Membrane</keyword>
<proteinExistence type="predicted"/>
<dbReference type="EMBL" id="VUMU01000016">
    <property type="protein sequence ID" value="MST58913.1"/>
    <property type="molecule type" value="Genomic_DNA"/>
</dbReference>
<dbReference type="InterPro" id="IPR053139">
    <property type="entry name" value="Surface_bspA-like"/>
</dbReference>
<feature type="transmembrane region" description="Helical" evidence="1">
    <location>
        <begin position="246"/>
        <end position="263"/>
    </location>
</feature>
<name>A0A6L5YLQ7_9FIRM</name>
<feature type="transmembrane region" description="Helical" evidence="1">
    <location>
        <begin position="62"/>
        <end position="80"/>
    </location>
</feature>
<dbReference type="PANTHER" id="PTHR45661">
    <property type="entry name" value="SURFACE ANTIGEN"/>
    <property type="match status" value="1"/>
</dbReference>
<keyword evidence="1" id="KW-1133">Transmembrane helix</keyword>
<dbReference type="AlphaFoldDB" id="A0A6L5YLQ7"/>
<reference evidence="2 3" key="1">
    <citation type="submission" date="2019-08" db="EMBL/GenBank/DDBJ databases">
        <title>In-depth cultivation of the pig gut microbiome towards novel bacterial diversity and tailored functional studies.</title>
        <authorList>
            <person name="Wylensek D."/>
            <person name="Hitch T.C.A."/>
            <person name="Clavel T."/>
        </authorList>
    </citation>
    <scope>NUCLEOTIDE SEQUENCE [LARGE SCALE GENOMIC DNA]</scope>
    <source>
        <strain evidence="2 3">WCA3-601-WT-6H</strain>
    </source>
</reference>
<evidence type="ECO:0000313" key="3">
    <source>
        <dbReference type="Proteomes" id="UP000476055"/>
    </source>
</evidence>
<sequence>MGMGMTLFMEAFVTIHMSVFVLLPLSKLISKDNSRKIFWTLFGVRIAILLFFDFFITTGIAIVDFMAVFVGAFIVTPIAMKKGVWNQKLSKQSGKEKVQTAAEAVIHAPAADETVTGRIVHAEDFDPLFAMSEEDCVEGFIKREMQRAGITEEQNLIPEDMLRRKNILNAVLAVLLFVYISLFFFHFPMKTYVIGLLILVVYAFLTSRYQLIKYLKKEIRSRSQEKISNIVMNVKASMVPDYSKKLKWALMAVAVAGSLLLFSKPRIFYEQADDGYYVRFYVYGLTNMTTATIPDTYQGEKVVGLRGNTFSNMPFLSEVTLPDSITEIRGQAFKNCRSLERVTLPEHLTYLGGEAFYHCSSLEEVNLPAGLTEIRGNTFEECSSLLRIEIPDNVTRIGGHAFYGNTSLEEVVISPDSKLQQIGASAFRCCDSLREITLPRDVSVNERAFKETPVRIDYYEY</sequence>
<dbReference type="Pfam" id="PF13306">
    <property type="entry name" value="LRR_5"/>
    <property type="match status" value="1"/>
</dbReference>
<feature type="transmembrane region" description="Helical" evidence="1">
    <location>
        <begin position="167"/>
        <end position="186"/>
    </location>
</feature>
<organism evidence="2 3">
    <name type="scientific">Waltera intestinalis</name>
    <dbReference type="NCBI Taxonomy" id="2606635"/>
    <lineage>
        <taxon>Bacteria</taxon>
        <taxon>Bacillati</taxon>
        <taxon>Bacillota</taxon>
        <taxon>Clostridia</taxon>
        <taxon>Lachnospirales</taxon>
        <taxon>Lachnospiraceae</taxon>
        <taxon>Waltera</taxon>
    </lineage>
</organism>
<dbReference type="Proteomes" id="UP000476055">
    <property type="component" value="Unassembled WGS sequence"/>
</dbReference>
<dbReference type="Gene3D" id="3.80.10.10">
    <property type="entry name" value="Ribonuclease Inhibitor"/>
    <property type="match status" value="2"/>
</dbReference>
<accession>A0A6L5YLQ7</accession>
<feature type="transmembrane region" description="Helical" evidence="1">
    <location>
        <begin position="6"/>
        <end position="25"/>
    </location>
</feature>
<keyword evidence="3" id="KW-1185">Reference proteome</keyword>
<evidence type="ECO:0000256" key="1">
    <source>
        <dbReference type="SAM" id="Phobius"/>
    </source>
</evidence>
<protein>
    <submittedName>
        <fullName evidence="2">Leucine-rich repeat domain-containing protein</fullName>
    </submittedName>
</protein>
<feature type="transmembrane region" description="Helical" evidence="1">
    <location>
        <begin position="192"/>
        <end position="212"/>
    </location>
</feature>
<evidence type="ECO:0000313" key="2">
    <source>
        <dbReference type="EMBL" id="MST58913.1"/>
    </source>
</evidence>
<dbReference type="RefSeq" id="WP_154497588.1">
    <property type="nucleotide sequence ID" value="NZ_VUMU01000016.1"/>
</dbReference>
<comment type="caution">
    <text evidence="2">The sequence shown here is derived from an EMBL/GenBank/DDBJ whole genome shotgun (WGS) entry which is preliminary data.</text>
</comment>
<gene>
    <name evidence="2" type="ORF">FYJ59_11800</name>
</gene>
<dbReference type="InterPro" id="IPR032675">
    <property type="entry name" value="LRR_dom_sf"/>
</dbReference>
<feature type="transmembrane region" description="Helical" evidence="1">
    <location>
        <begin position="37"/>
        <end position="56"/>
    </location>
</feature>
<dbReference type="InterPro" id="IPR026906">
    <property type="entry name" value="LRR_5"/>
</dbReference>
<keyword evidence="1" id="KW-0812">Transmembrane</keyword>
<dbReference type="SUPFAM" id="SSF52058">
    <property type="entry name" value="L domain-like"/>
    <property type="match status" value="1"/>
</dbReference>
<dbReference type="PANTHER" id="PTHR45661:SF3">
    <property type="entry name" value="IG-LIKE DOMAIN-CONTAINING PROTEIN"/>
    <property type="match status" value="1"/>
</dbReference>